<dbReference type="AlphaFoldDB" id="A0A6J7ARW8"/>
<feature type="region of interest" description="Disordered" evidence="1">
    <location>
        <begin position="293"/>
        <end position="325"/>
    </location>
</feature>
<gene>
    <name evidence="2" type="ORF">UFOPK3204_01778</name>
</gene>
<name>A0A6J7ARW8_9ZZZZ</name>
<evidence type="ECO:0000313" key="2">
    <source>
        <dbReference type="EMBL" id="CAB4835473.1"/>
    </source>
</evidence>
<dbReference type="InterPro" id="IPR021391">
    <property type="entry name" value="DUF3027"/>
</dbReference>
<proteinExistence type="predicted"/>
<evidence type="ECO:0000256" key="1">
    <source>
        <dbReference type="SAM" id="MobiDB-lite"/>
    </source>
</evidence>
<sequence length="325" mass="34324">MGHNRGMQKVLDDQQLGAAIELAREAAVIEAEAAYVGEHLEMAMEDERLATHLFTCLHPGYLGWRWAVTVARAPEQDEITVCDVVLLPGPDSLVAPPWVPWSERVQPGDLGVGDVLVTPTDDLRLIAGLTGEDDLETASSASPLNGFWELGLGRVRVLSVVGRDEAAERWFEGDMGPSAAMAKSATNNCSTCGFLLPIGGPLGQMFGVCANLIAPADGHVVAMNYGCGGHSEVTLEVSVPLAENATDEFGWDHLDLTAPDLDDAEQLPEDLIAAGLGDETLLAAGAILEVADATDSADETGDGDTDPPTLDAELAVEERQDDTDN</sequence>
<protein>
    <submittedName>
        <fullName evidence="2">Unannotated protein</fullName>
    </submittedName>
</protein>
<dbReference type="Pfam" id="PF11228">
    <property type="entry name" value="DUF3027"/>
    <property type="match status" value="1"/>
</dbReference>
<organism evidence="2">
    <name type="scientific">freshwater metagenome</name>
    <dbReference type="NCBI Taxonomy" id="449393"/>
    <lineage>
        <taxon>unclassified sequences</taxon>
        <taxon>metagenomes</taxon>
        <taxon>ecological metagenomes</taxon>
    </lineage>
</organism>
<dbReference type="EMBL" id="CAFABK010000138">
    <property type="protein sequence ID" value="CAB4835473.1"/>
    <property type="molecule type" value="Genomic_DNA"/>
</dbReference>
<reference evidence="2" key="1">
    <citation type="submission" date="2020-05" db="EMBL/GenBank/DDBJ databases">
        <authorList>
            <person name="Chiriac C."/>
            <person name="Salcher M."/>
            <person name="Ghai R."/>
            <person name="Kavagutti S V."/>
        </authorList>
    </citation>
    <scope>NUCLEOTIDE SEQUENCE</scope>
</reference>
<accession>A0A6J7ARW8</accession>
<feature type="compositionally biased region" description="Acidic residues" evidence="1">
    <location>
        <begin position="295"/>
        <end position="305"/>
    </location>
</feature>